<dbReference type="PANTHER" id="PTHR37017">
    <property type="entry name" value="AB HYDROLASE-1 DOMAIN-CONTAINING PROTEIN-RELATED"/>
    <property type="match status" value="1"/>
</dbReference>
<dbReference type="Proteomes" id="UP000193964">
    <property type="component" value="Unassembled WGS sequence"/>
</dbReference>
<evidence type="ECO:0000313" key="2">
    <source>
        <dbReference type="EMBL" id="ORX15036.1"/>
    </source>
</evidence>
<proteinExistence type="predicted"/>
<feature type="domain" description="AB hydrolase-1" evidence="1">
    <location>
        <begin position="8"/>
        <end position="225"/>
    </location>
</feature>
<dbReference type="AlphaFoldDB" id="A0A1X2F9D9"/>
<dbReference type="InterPro" id="IPR029058">
    <property type="entry name" value="AB_hydrolase_fold"/>
</dbReference>
<dbReference type="GO" id="GO:0003824">
    <property type="term" value="F:catalytic activity"/>
    <property type="evidence" value="ECO:0007669"/>
    <property type="project" value="UniProtKB-ARBA"/>
</dbReference>
<gene>
    <name evidence="2" type="ORF">AWC31_28340</name>
</gene>
<evidence type="ECO:0000313" key="3">
    <source>
        <dbReference type="Proteomes" id="UP000193964"/>
    </source>
</evidence>
<organism evidence="2 3">
    <name type="scientific">Mycolicibacterium wolinskyi</name>
    <dbReference type="NCBI Taxonomy" id="59750"/>
    <lineage>
        <taxon>Bacteria</taxon>
        <taxon>Bacillati</taxon>
        <taxon>Actinomycetota</taxon>
        <taxon>Actinomycetes</taxon>
        <taxon>Mycobacteriales</taxon>
        <taxon>Mycobacteriaceae</taxon>
        <taxon>Mycolicibacterium</taxon>
    </lineage>
</organism>
<dbReference type="InterPro" id="IPR052897">
    <property type="entry name" value="Sec-Metab_Biosynth_Hydrolase"/>
</dbReference>
<dbReference type="SUPFAM" id="SSF53474">
    <property type="entry name" value="alpha/beta-Hydrolases"/>
    <property type="match status" value="1"/>
</dbReference>
<sequence>MNGSFPSVLIVHGAWHKPEHFRLLVDELSDLDVRTVRLTSSGDDPAVLGDMYADAEVIAQAVTAVDGPVVVVAHSYGGIPTTQALANVPNVRKIVYLASFQLEAGESLLSQNPDGVLWPWTRLRHRDGIEDFVEVLTPQEVFYNDLDDATAEFAVSEMGYQSYSSMRQPLTETAWKTIPSTYIVCEADNSIPVTAQERMAEHADEVYWMNTSHSPFLSQPAALAQLLRGLFANA</sequence>
<comment type="caution">
    <text evidence="2">The sequence shown here is derived from an EMBL/GenBank/DDBJ whole genome shotgun (WGS) entry which is preliminary data.</text>
</comment>
<accession>A0A1X2F9D9</accession>
<dbReference type="PANTHER" id="PTHR37017:SF11">
    <property type="entry name" value="ESTERASE_LIPASE_THIOESTERASE DOMAIN-CONTAINING PROTEIN"/>
    <property type="match status" value="1"/>
</dbReference>
<dbReference type="Gene3D" id="3.40.50.1820">
    <property type="entry name" value="alpha/beta hydrolase"/>
    <property type="match status" value="1"/>
</dbReference>
<dbReference type="RefSeq" id="WP_085145435.1">
    <property type="nucleotide sequence ID" value="NZ_JACKUA010000018.1"/>
</dbReference>
<reference evidence="2 3" key="1">
    <citation type="submission" date="2016-01" db="EMBL/GenBank/DDBJ databases">
        <title>The new phylogeny of the genus Mycobacterium.</title>
        <authorList>
            <person name="Tarcisio F."/>
            <person name="Conor M."/>
            <person name="Antonella G."/>
            <person name="Elisabetta G."/>
            <person name="Giulia F.S."/>
            <person name="Sara T."/>
            <person name="Anna F."/>
            <person name="Clotilde B."/>
            <person name="Roberto B."/>
            <person name="Veronica D.S."/>
            <person name="Fabio R."/>
            <person name="Monica P."/>
            <person name="Olivier J."/>
            <person name="Enrico T."/>
            <person name="Nicola S."/>
        </authorList>
    </citation>
    <scope>NUCLEOTIDE SEQUENCE [LARGE SCALE GENOMIC DNA]</scope>
    <source>
        <strain evidence="2 3">ATCC 700010</strain>
    </source>
</reference>
<evidence type="ECO:0000259" key="1">
    <source>
        <dbReference type="Pfam" id="PF12697"/>
    </source>
</evidence>
<protein>
    <recommendedName>
        <fullName evidence="1">AB hydrolase-1 domain-containing protein</fullName>
    </recommendedName>
</protein>
<dbReference type="InterPro" id="IPR000073">
    <property type="entry name" value="AB_hydrolase_1"/>
</dbReference>
<dbReference type="EMBL" id="LQQA01000015">
    <property type="protein sequence ID" value="ORX15036.1"/>
    <property type="molecule type" value="Genomic_DNA"/>
</dbReference>
<name>A0A1X2F9D9_9MYCO</name>
<dbReference type="Pfam" id="PF12697">
    <property type="entry name" value="Abhydrolase_6"/>
    <property type="match status" value="1"/>
</dbReference>
<dbReference type="OrthoDB" id="9814966at2"/>